<accession>A0ABS7YJ70</accession>
<dbReference type="SUPFAM" id="SSF47413">
    <property type="entry name" value="lambda repressor-like DNA-binding domains"/>
    <property type="match status" value="1"/>
</dbReference>
<organism evidence="5 6">
    <name type="scientific">Vibrio tritonius</name>
    <dbReference type="NCBI Taxonomy" id="1435069"/>
    <lineage>
        <taxon>Bacteria</taxon>
        <taxon>Pseudomonadati</taxon>
        <taxon>Pseudomonadota</taxon>
        <taxon>Gammaproteobacteria</taxon>
        <taxon>Vibrionales</taxon>
        <taxon>Vibrionaceae</taxon>
        <taxon>Vibrio</taxon>
    </lineage>
</organism>
<dbReference type="InterPro" id="IPR011051">
    <property type="entry name" value="RmlC_Cupin_sf"/>
</dbReference>
<dbReference type="RefSeq" id="WP_225249494.1">
    <property type="nucleotide sequence ID" value="NZ_JAIWIU010000015.1"/>
</dbReference>
<dbReference type="EMBL" id="JAIWIU010000015">
    <property type="protein sequence ID" value="MCA2015022.1"/>
    <property type="molecule type" value="Genomic_DNA"/>
</dbReference>
<comment type="caution">
    <text evidence="5">The sequence shown here is derived from an EMBL/GenBank/DDBJ whole genome shotgun (WGS) entry which is preliminary data.</text>
</comment>
<feature type="domain" description="HTH cro/C1-type" evidence="4">
    <location>
        <begin position="16"/>
        <end position="70"/>
    </location>
</feature>
<dbReference type="Gene3D" id="2.60.120.10">
    <property type="entry name" value="Jelly Rolls"/>
    <property type="match status" value="1"/>
</dbReference>
<proteinExistence type="predicted"/>
<evidence type="ECO:0000256" key="2">
    <source>
        <dbReference type="ARBA" id="ARBA00023125"/>
    </source>
</evidence>
<protein>
    <submittedName>
        <fullName evidence="5">XRE family transcriptional regulator</fullName>
    </submittedName>
</protein>
<dbReference type="PROSITE" id="PS50943">
    <property type="entry name" value="HTH_CROC1"/>
    <property type="match status" value="1"/>
</dbReference>
<dbReference type="SMART" id="SM00530">
    <property type="entry name" value="HTH_XRE"/>
    <property type="match status" value="1"/>
</dbReference>
<name>A0ABS7YJ70_9VIBR</name>
<dbReference type="Proteomes" id="UP001199044">
    <property type="component" value="Unassembled WGS sequence"/>
</dbReference>
<dbReference type="InterPro" id="IPR014710">
    <property type="entry name" value="RmlC-like_jellyroll"/>
</dbReference>
<dbReference type="InterPro" id="IPR001387">
    <property type="entry name" value="Cro/C1-type_HTH"/>
</dbReference>
<evidence type="ECO:0000313" key="5">
    <source>
        <dbReference type="EMBL" id="MCA2015022.1"/>
    </source>
</evidence>
<evidence type="ECO:0000256" key="1">
    <source>
        <dbReference type="ARBA" id="ARBA00023015"/>
    </source>
</evidence>
<keyword evidence="6" id="KW-1185">Reference proteome</keyword>
<gene>
    <name evidence="5" type="ORF">LDJ79_02795</name>
</gene>
<dbReference type="Pfam" id="PF01381">
    <property type="entry name" value="HTH_3"/>
    <property type="match status" value="1"/>
</dbReference>
<evidence type="ECO:0000259" key="4">
    <source>
        <dbReference type="PROSITE" id="PS50943"/>
    </source>
</evidence>
<dbReference type="CDD" id="cd00093">
    <property type="entry name" value="HTH_XRE"/>
    <property type="match status" value="1"/>
</dbReference>
<evidence type="ECO:0000313" key="6">
    <source>
        <dbReference type="Proteomes" id="UP001199044"/>
    </source>
</evidence>
<sequence>MTNAESHLKQHIAQHLKAIRSERQLSLDAVAKLTGVSKAMLGQIEREESSPTIAKLWQIASGLDTSFSAFLGQISQEHEREETEFPDDPNMQMTTLMPYDPRVKFEMFDISLFAHHEQHSTAHALGVMETVWVIEGSLELFFDNEWHTLNPNDTARFFADQPHVYRAKTEQVRFQNLVHYT</sequence>
<reference evidence="6" key="1">
    <citation type="submission" date="2023-07" db="EMBL/GenBank/DDBJ databases">
        <title>Molecular identification of indigenous halophilic bacteria isolated from red sea cost, biodegradation of synthetic dyes and assessment of degraded metabolite toxicity.</title>
        <authorList>
            <person name="Chaieb K."/>
            <person name="Altayb H.N."/>
        </authorList>
    </citation>
    <scope>NUCLEOTIDE SEQUENCE [LARGE SCALE GENOMIC DNA]</scope>
    <source>
        <strain evidence="6">K20</strain>
    </source>
</reference>
<dbReference type="Gene3D" id="1.10.260.40">
    <property type="entry name" value="lambda repressor-like DNA-binding domains"/>
    <property type="match status" value="1"/>
</dbReference>
<dbReference type="PANTHER" id="PTHR46797:SF23">
    <property type="entry name" value="HTH-TYPE TRANSCRIPTIONAL REGULATOR SUTR"/>
    <property type="match status" value="1"/>
</dbReference>
<dbReference type="InterPro" id="IPR050807">
    <property type="entry name" value="TransReg_Diox_bact_type"/>
</dbReference>
<dbReference type="SUPFAM" id="SSF51182">
    <property type="entry name" value="RmlC-like cupins"/>
    <property type="match status" value="1"/>
</dbReference>
<dbReference type="PANTHER" id="PTHR46797">
    <property type="entry name" value="HTH-TYPE TRANSCRIPTIONAL REGULATOR"/>
    <property type="match status" value="1"/>
</dbReference>
<dbReference type="InterPro" id="IPR010982">
    <property type="entry name" value="Lambda_DNA-bd_dom_sf"/>
</dbReference>
<evidence type="ECO:0000256" key="3">
    <source>
        <dbReference type="ARBA" id="ARBA00023163"/>
    </source>
</evidence>
<keyword evidence="1" id="KW-0805">Transcription regulation</keyword>
<dbReference type="CDD" id="cd02209">
    <property type="entry name" value="cupin_XRE_C"/>
    <property type="match status" value="1"/>
</dbReference>
<keyword evidence="3" id="KW-0804">Transcription</keyword>
<keyword evidence="2" id="KW-0238">DNA-binding</keyword>